<accession>A0A6A3CUL0</accession>
<comment type="caution">
    <text evidence="5">The sequence shown here is derived from an EMBL/GenBank/DDBJ whole genome shotgun (WGS) entry which is preliminary data.</text>
</comment>
<dbReference type="OrthoDB" id="1908104at2759"/>
<evidence type="ECO:0000313" key="6">
    <source>
        <dbReference type="Proteomes" id="UP000436088"/>
    </source>
</evidence>
<sequence>MAKAGVIILLSLLLLVITVSTFTVVEGLGGRTPINDVKNNKEVQELGRFSVEEYNRRRQGRLRHNGGGSSSSSSTAALVFSQVVEAEKQVVSGIKYYLKIKAMQGGLTKTSESVVLVKPWAKSKDLLNFSPSKQ</sequence>
<keyword evidence="1" id="KW-0646">Protease inhibitor</keyword>
<keyword evidence="6" id="KW-1185">Reference proteome</keyword>
<dbReference type="PROSITE" id="PS00287">
    <property type="entry name" value="CYSTATIN"/>
    <property type="match status" value="1"/>
</dbReference>
<dbReference type="EMBL" id="VEPZ02000199">
    <property type="protein sequence ID" value="KAE8730831.1"/>
    <property type="molecule type" value="Genomic_DNA"/>
</dbReference>
<name>A0A6A3CUL0_HIBSY</name>
<keyword evidence="3" id="KW-0732">Signal</keyword>
<dbReference type="SUPFAM" id="SSF54403">
    <property type="entry name" value="Cystatin/monellin"/>
    <property type="match status" value="1"/>
</dbReference>
<evidence type="ECO:0000313" key="5">
    <source>
        <dbReference type="EMBL" id="KAE8730831.1"/>
    </source>
</evidence>
<feature type="signal peptide" evidence="3">
    <location>
        <begin position="1"/>
        <end position="21"/>
    </location>
</feature>
<keyword evidence="2" id="KW-0789">Thiol protease inhibitor</keyword>
<dbReference type="Pfam" id="PF16845">
    <property type="entry name" value="SQAPI"/>
    <property type="match status" value="1"/>
</dbReference>
<evidence type="ECO:0000256" key="1">
    <source>
        <dbReference type="ARBA" id="ARBA00022690"/>
    </source>
</evidence>
<dbReference type="Gene3D" id="3.10.450.10">
    <property type="match status" value="1"/>
</dbReference>
<protein>
    <submittedName>
        <fullName evidence="5">Tetratricopeptide repeat (TPR)-like superfamily protein isoform 1</fullName>
    </submittedName>
</protein>
<feature type="domain" description="Cystatin" evidence="4">
    <location>
        <begin position="26"/>
        <end position="132"/>
    </location>
</feature>
<dbReference type="PANTHER" id="PTHR47373">
    <property type="entry name" value="CYSTEINE PROTEINASE INHIBITOR 2"/>
    <property type="match status" value="1"/>
</dbReference>
<dbReference type="PANTHER" id="PTHR47373:SF1">
    <property type="entry name" value="CYSTEINE PROTEINASE INHIBITOR 2"/>
    <property type="match status" value="1"/>
</dbReference>
<gene>
    <name evidence="5" type="ORF">F3Y22_tig00002866pilonHSYRG00015</name>
</gene>
<dbReference type="InterPro" id="IPR018073">
    <property type="entry name" value="Prot_inh_cystat_CS"/>
</dbReference>
<reference evidence="5" key="1">
    <citation type="submission" date="2019-09" db="EMBL/GenBank/DDBJ databases">
        <title>Draft genome information of white flower Hibiscus syriacus.</title>
        <authorList>
            <person name="Kim Y.-M."/>
        </authorList>
    </citation>
    <scope>NUCLEOTIDE SEQUENCE [LARGE SCALE GENOMIC DNA]</scope>
    <source>
        <strain evidence="5">YM2019G1</strain>
    </source>
</reference>
<dbReference type="Proteomes" id="UP000436088">
    <property type="component" value="Unassembled WGS sequence"/>
</dbReference>
<dbReference type="CDD" id="cd00042">
    <property type="entry name" value="CY"/>
    <property type="match status" value="1"/>
</dbReference>
<dbReference type="AlphaFoldDB" id="A0A6A3CUL0"/>
<organism evidence="5 6">
    <name type="scientific">Hibiscus syriacus</name>
    <name type="common">Rose of Sharon</name>
    <dbReference type="NCBI Taxonomy" id="106335"/>
    <lineage>
        <taxon>Eukaryota</taxon>
        <taxon>Viridiplantae</taxon>
        <taxon>Streptophyta</taxon>
        <taxon>Embryophyta</taxon>
        <taxon>Tracheophyta</taxon>
        <taxon>Spermatophyta</taxon>
        <taxon>Magnoliopsida</taxon>
        <taxon>eudicotyledons</taxon>
        <taxon>Gunneridae</taxon>
        <taxon>Pentapetalae</taxon>
        <taxon>rosids</taxon>
        <taxon>malvids</taxon>
        <taxon>Malvales</taxon>
        <taxon>Malvaceae</taxon>
        <taxon>Malvoideae</taxon>
        <taxon>Hibiscus</taxon>
    </lineage>
</organism>
<dbReference type="GO" id="GO:0004869">
    <property type="term" value="F:cysteine-type endopeptidase inhibitor activity"/>
    <property type="evidence" value="ECO:0007669"/>
    <property type="project" value="UniProtKB-KW"/>
</dbReference>
<dbReference type="InterPro" id="IPR046350">
    <property type="entry name" value="Cystatin_sf"/>
</dbReference>
<proteinExistence type="predicted"/>
<feature type="chain" id="PRO_5025664349" evidence="3">
    <location>
        <begin position="22"/>
        <end position="134"/>
    </location>
</feature>
<dbReference type="InterPro" id="IPR000010">
    <property type="entry name" value="Cystatin_dom"/>
</dbReference>
<evidence type="ECO:0000256" key="3">
    <source>
        <dbReference type="SAM" id="SignalP"/>
    </source>
</evidence>
<evidence type="ECO:0000256" key="2">
    <source>
        <dbReference type="ARBA" id="ARBA00022704"/>
    </source>
</evidence>
<dbReference type="SMART" id="SM00043">
    <property type="entry name" value="CY"/>
    <property type="match status" value="1"/>
</dbReference>
<evidence type="ECO:0000259" key="4">
    <source>
        <dbReference type="SMART" id="SM00043"/>
    </source>
</evidence>